<evidence type="ECO:0000313" key="3">
    <source>
        <dbReference type="Proteomes" id="UP001500027"/>
    </source>
</evidence>
<dbReference type="InterPro" id="IPR051783">
    <property type="entry name" value="NAD(P)-dependent_oxidoreduct"/>
</dbReference>
<dbReference type="SUPFAM" id="SSF51735">
    <property type="entry name" value="NAD(P)-binding Rossmann-fold domains"/>
    <property type="match status" value="1"/>
</dbReference>
<dbReference type="InterPro" id="IPR001509">
    <property type="entry name" value="Epimerase_deHydtase"/>
</dbReference>
<sequence length="336" mass="38161">MILVTGSTGLLGGHLIYELVAKGEKVRAIYRNESKLKNVRSVFSCYTDDVEDLFNKIEWFKADILDIPALTEAFKDVSYVYHCAAFVSFEPDKYHLLRRTNIEGTANIVNICLATNIKKLCYVSSIATLGKELNNKPITETTQWNPDGDNNVYAITKYGAEMEVWRATQEGLDVVIVKPGVIIGSGIWRYGSGNLFKRAYKGIKFYTNGSVGLIDVADVVSIMIKLMNSNIKNESFLLVAENWNYKQFLESLSLSVKRHPPKKLASPVLLQIAWRLDWLKHKITGQRRQLTRHLVNSLQTKRAYNNHKVKDRLNYNFNSIESAISKVAADYLKQAE</sequence>
<dbReference type="RefSeq" id="WP_139000849.1">
    <property type="nucleotide sequence ID" value="NZ_BAABAV010000001.1"/>
</dbReference>
<dbReference type="Pfam" id="PF01370">
    <property type="entry name" value="Epimerase"/>
    <property type="match status" value="1"/>
</dbReference>
<accession>A0ABP8EAI4</accession>
<name>A0ABP8EAI4_9FLAO</name>
<comment type="caution">
    <text evidence="2">The sequence shown here is derived from an EMBL/GenBank/DDBJ whole genome shotgun (WGS) entry which is preliminary data.</text>
</comment>
<dbReference type="Proteomes" id="UP001500027">
    <property type="component" value="Unassembled WGS sequence"/>
</dbReference>
<protein>
    <submittedName>
        <fullName evidence="2">NAD-dependent epimerase/dehydratase family protein</fullName>
    </submittedName>
</protein>
<gene>
    <name evidence="2" type="ORF">GCM10022257_13490</name>
</gene>
<dbReference type="PANTHER" id="PTHR48079:SF6">
    <property type="entry name" value="NAD(P)-BINDING DOMAIN-CONTAINING PROTEIN-RELATED"/>
    <property type="match status" value="1"/>
</dbReference>
<dbReference type="PANTHER" id="PTHR48079">
    <property type="entry name" value="PROTEIN YEEZ"/>
    <property type="match status" value="1"/>
</dbReference>
<dbReference type="Gene3D" id="3.40.50.720">
    <property type="entry name" value="NAD(P)-binding Rossmann-like Domain"/>
    <property type="match status" value="1"/>
</dbReference>
<reference evidence="3" key="1">
    <citation type="journal article" date="2019" name="Int. J. Syst. Evol. Microbiol.">
        <title>The Global Catalogue of Microorganisms (GCM) 10K type strain sequencing project: providing services to taxonomists for standard genome sequencing and annotation.</title>
        <authorList>
            <consortium name="The Broad Institute Genomics Platform"/>
            <consortium name="The Broad Institute Genome Sequencing Center for Infectious Disease"/>
            <person name="Wu L."/>
            <person name="Ma J."/>
        </authorList>
    </citation>
    <scope>NUCLEOTIDE SEQUENCE [LARGE SCALE GENOMIC DNA]</scope>
    <source>
        <strain evidence="3">JCM 17452</strain>
    </source>
</reference>
<evidence type="ECO:0000259" key="1">
    <source>
        <dbReference type="Pfam" id="PF01370"/>
    </source>
</evidence>
<dbReference type="EMBL" id="BAABAV010000001">
    <property type="protein sequence ID" value="GAA4269248.1"/>
    <property type="molecule type" value="Genomic_DNA"/>
</dbReference>
<keyword evidence="3" id="KW-1185">Reference proteome</keyword>
<organism evidence="2 3">
    <name type="scientific">Hyunsoonleella aestuarii</name>
    <dbReference type="NCBI Taxonomy" id="912802"/>
    <lineage>
        <taxon>Bacteria</taxon>
        <taxon>Pseudomonadati</taxon>
        <taxon>Bacteroidota</taxon>
        <taxon>Flavobacteriia</taxon>
        <taxon>Flavobacteriales</taxon>
        <taxon>Flavobacteriaceae</taxon>
    </lineage>
</organism>
<evidence type="ECO:0000313" key="2">
    <source>
        <dbReference type="EMBL" id="GAA4269248.1"/>
    </source>
</evidence>
<proteinExistence type="predicted"/>
<feature type="domain" description="NAD-dependent epimerase/dehydratase" evidence="1">
    <location>
        <begin position="2"/>
        <end position="229"/>
    </location>
</feature>
<dbReference type="InterPro" id="IPR036291">
    <property type="entry name" value="NAD(P)-bd_dom_sf"/>
</dbReference>